<dbReference type="RefSeq" id="WP_346754524.1">
    <property type="nucleotide sequence ID" value="NZ_JAUJEA010000011.1"/>
</dbReference>
<sequence>MVQAVQEKLNLHIEDLPNRIQTISEEKLNQKPAPNKWSKKEILGHLIDSGTYNLQRFKEAQFAEQPYLVRKYDQDNLVMVNHYQDQSLNEILSYWVFINRQIIKTISKISPDKLKHPVTTDGKEIAGNLAWLIEDYLIHMEHHFRQIFGD</sequence>
<organism evidence="2 3">
    <name type="scientific">Splendidivirga corallicola</name>
    <dbReference type="NCBI Taxonomy" id="3051826"/>
    <lineage>
        <taxon>Bacteria</taxon>
        <taxon>Pseudomonadati</taxon>
        <taxon>Bacteroidota</taxon>
        <taxon>Cytophagia</taxon>
        <taxon>Cytophagales</taxon>
        <taxon>Splendidivirgaceae</taxon>
        <taxon>Splendidivirga</taxon>
    </lineage>
</organism>
<dbReference type="Gene3D" id="1.20.120.450">
    <property type="entry name" value="dinb family like domain"/>
    <property type="match status" value="1"/>
</dbReference>
<dbReference type="SUPFAM" id="SSF109854">
    <property type="entry name" value="DinB/YfiT-like putative metalloenzymes"/>
    <property type="match status" value="1"/>
</dbReference>
<reference evidence="2" key="1">
    <citation type="submission" date="2023-06" db="EMBL/GenBank/DDBJ databases">
        <title>Genomic of Parafulvivirga corallium.</title>
        <authorList>
            <person name="Wang G."/>
        </authorList>
    </citation>
    <scope>NUCLEOTIDE SEQUENCE</scope>
    <source>
        <strain evidence="2">BMA10</strain>
    </source>
</reference>
<protein>
    <submittedName>
        <fullName evidence="2">DinB family protein</fullName>
    </submittedName>
</protein>
<dbReference type="InterPro" id="IPR034660">
    <property type="entry name" value="DinB/YfiT-like"/>
</dbReference>
<evidence type="ECO:0000313" key="2">
    <source>
        <dbReference type="EMBL" id="MDN5204503.1"/>
    </source>
</evidence>
<comment type="caution">
    <text evidence="2">The sequence shown here is derived from an EMBL/GenBank/DDBJ whole genome shotgun (WGS) entry which is preliminary data.</text>
</comment>
<evidence type="ECO:0000259" key="1">
    <source>
        <dbReference type="Pfam" id="PF12867"/>
    </source>
</evidence>
<dbReference type="InterPro" id="IPR024775">
    <property type="entry name" value="DinB-like"/>
</dbReference>
<gene>
    <name evidence="2" type="ORF">QQ008_24125</name>
</gene>
<evidence type="ECO:0000313" key="3">
    <source>
        <dbReference type="Proteomes" id="UP001172082"/>
    </source>
</evidence>
<feature type="domain" description="DinB-like" evidence="1">
    <location>
        <begin position="11"/>
        <end position="147"/>
    </location>
</feature>
<dbReference type="Pfam" id="PF12867">
    <property type="entry name" value="DinB_2"/>
    <property type="match status" value="1"/>
</dbReference>
<dbReference type="EMBL" id="JAUJEA010000011">
    <property type="protein sequence ID" value="MDN5204503.1"/>
    <property type="molecule type" value="Genomic_DNA"/>
</dbReference>
<dbReference type="Proteomes" id="UP001172082">
    <property type="component" value="Unassembled WGS sequence"/>
</dbReference>
<keyword evidence="3" id="KW-1185">Reference proteome</keyword>
<accession>A0ABT8KWI0</accession>
<name>A0ABT8KWI0_9BACT</name>
<proteinExistence type="predicted"/>